<keyword evidence="2" id="KW-0547">Nucleotide-binding</keyword>
<gene>
    <name evidence="8" type="ORF">DLR72_14300</name>
</gene>
<feature type="coiled-coil region" evidence="6">
    <location>
        <begin position="286"/>
        <end position="354"/>
    </location>
</feature>
<comment type="caution">
    <text evidence="8">The sequence shown here is derived from an EMBL/GenBank/DDBJ whole genome shotgun (WGS) entry which is preliminary data.</text>
</comment>
<dbReference type="AlphaFoldDB" id="A0ABD7FT98"/>
<evidence type="ECO:0000256" key="4">
    <source>
        <dbReference type="ARBA" id="ARBA00023134"/>
    </source>
</evidence>
<comment type="subcellular location">
    <subcellularLocation>
        <location evidence="1">Membrane</location>
    </subcellularLocation>
</comment>
<name>A0ABD7FT98_9VIBR</name>
<evidence type="ECO:0000313" key="9">
    <source>
        <dbReference type="Proteomes" id="UP000252199"/>
    </source>
</evidence>
<dbReference type="GO" id="GO:0005525">
    <property type="term" value="F:GTP binding"/>
    <property type="evidence" value="ECO:0007669"/>
    <property type="project" value="UniProtKB-KW"/>
</dbReference>
<reference evidence="8 9" key="1">
    <citation type="submission" date="2018-06" db="EMBL/GenBank/DDBJ databases">
        <title>Draft genome sequences of nine Vibrio sp. clinical isolates from across the United States representing the closest known relative of Vibrio cholerae.</title>
        <authorList>
            <person name="Islam M.T."/>
            <person name="Liang K."/>
            <person name="Im M.S."/>
            <person name="Winkjer J."/>
            <person name="Busby S."/>
            <person name="Batra D."/>
            <person name="Rowe L."/>
            <person name="Tarr C.L."/>
            <person name="Boucher Y."/>
        </authorList>
    </citation>
    <scope>NUCLEOTIDE SEQUENCE [LARGE SCALE GENOMIC DNA]</scope>
    <source>
        <strain evidence="8 9">2017V-1110</strain>
    </source>
</reference>
<dbReference type="InterPro" id="IPR027417">
    <property type="entry name" value="P-loop_NTPase"/>
</dbReference>
<dbReference type="EMBL" id="QKKU01000093">
    <property type="protein sequence ID" value="RBM64635.1"/>
    <property type="molecule type" value="Genomic_DNA"/>
</dbReference>
<evidence type="ECO:0000313" key="8">
    <source>
        <dbReference type="EMBL" id="RBM64635.1"/>
    </source>
</evidence>
<dbReference type="PANTHER" id="PTHR10465">
    <property type="entry name" value="TRANSMEMBRANE GTPASE FZO1"/>
    <property type="match status" value="1"/>
</dbReference>
<dbReference type="GO" id="GO:0016020">
    <property type="term" value="C:membrane"/>
    <property type="evidence" value="ECO:0007669"/>
    <property type="project" value="UniProtKB-SubCell"/>
</dbReference>
<feature type="domain" description="Dynamin N-terminal" evidence="7">
    <location>
        <begin position="58"/>
        <end position="199"/>
    </location>
</feature>
<dbReference type="Proteomes" id="UP000252199">
    <property type="component" value="Unassembled WGS sequence"/>
</dbReference>
<keyword evidence="6" id="KW-0175">Coiled coil</keyword>
<dbReference type="InterPro" id="IPR027094">
    <property type="entry name" value="Mitofusin_fam"/>
</dbReference>
<proteinExistence type="predicted"/>
<evidence type="ECO:0000259" key="7">
    <source>
        <dbReference type="Pfam" id="PF00350"/>
    </source>
</evidence>
<keyword evidence="5" id="KW-0472">Membrane</keyword>
<evidence type="ECO:0000256" key="6">
    <source>
        <dbReference type="SAM" id="Coils"/>
    </source>
</evidence>
<protein>
    <recommendedName>
        <fullName evidence="7">Dynamin N-terminal domain-containing protein</fullName>
    </recommendedName>
</protein>
<dbReference type="GO" id="GO:0016787">
    <property type="term" value="F:hydrolase activity"/>
    <property type="evidence" value="ECO:0007669"/>
    <property type="project" value="UniProtKB-KW"/>
</dbReference>
<organism evidence="8 9">
    <name type="scientific">Vibrio paracholerae</name>
    <dbReference type="NCBI Taxonomy" id="650003"/>
    <lineage>
        <taxon>Bacteria</taxon>
        <taxon>Pseudomonadati</taxon>
        <taxon>Pseudomonadota</taxon>
        <taxon>Gammaproteobacteria</taxon>
        <taxon>Vibrionales</taxon>
        <taxon>Vibrionaceae</taxon>
        <taxon>Vibrio</taxon>
    </lineage>
</organism>
<dbReference type="Gene3D" id="3.40.50.300">
    <property type="entry name" value="P-loop containing nucleotide triphosphate hydrolases"/>
    <property type="match status" value="1"/>
</dbReference>
<accession>A0ABD7FT98</accession>
<evidence type="ECO:0000256" key="1">
    <source>
        <dbReference type="ARBA" id="ARBA00004370"/>
    </source>
</evidence>
<keyword evidence="3" id="KW-0378">Hydrolase</keyword>
<dbReference type="InterPro" id="IPR045063">
    <property type="entry name" value="Dynamin_N"/>
</dbReference>
<dbReference type="Pfam" id="PF00350">
    <property type="entry name" value="Dynamin_N"/>
    <property type="match status" value="1"/>
</dbReference>
<evidence type="ECO:0000256" key="2">
    <source>
        <dbReference type="ARBA" id="ARBA00022741"/>
    </source>
</evidence>
<keyword evidence="4" id="KW-0342">GTP-binding</keyword>
<sequence>METKRKQEILDYLQGLSKHINTAAGFTPELLQKSASILQTSIEEVTTAVAQQVLYVPVVGGFSTGKSTALNTLLERKVLPEKVSPETSIPAELHFSTEEKMMALSQAGAWSEHEISELSMLSANAGNYQLVRLYLNSPVLQQIEPLVMVDMPGFDSGINKHNEAILRYITTGVMYLYLIDCKAGSISRQDLRRIEEILDLGRCVKVFLTKTDLASPQELESARDYVTDCLITLTGESVAGTVNKDNAAVMLAAINEANKTALFDVMVLPMVKTLFFDADGMVNTAINALNANASDIAQALKEAEQTLNNLDADRDRMLQEIKQRGVVQKSDLILSRLEQTLRKATEELLIQARMGETQLRNTIGDLVRSTLSVEIQALLKQTTANIAYQFSDNINISGLALGSNDHNWVEGLISTIESQAMNAIAGLNDSIATDKGHHANKGKSVGNIISLSTIAILIPNPILKVVFAILPGIIGELFGSLRRKTEANQLREAICNQVIPGVLTQLRPQVNESLLCIEAELIRVTSEQVAQKISAQKSLYDEMAKTTGQEASQLEISLSSLKQIRSEMQQNANGVII</sequence>
<dbReference type="PANTHER" id="PTHR10465:SF0">
    <property type="entry name" value="SARCALUMENIN"/>
    <property type="match status" value="1"/>
</dbReference>
<dbReference type="RefSeq" id="WP_113611058.1">
    <property type="nucleotide sequence ID" value="NZ_CAWQMY010000162.1"/>
</dbReference>
<evidence type="ECO:0000256" key="3">
    <source>
        <dbReference type="ARBA" id="ARBA00022801"/>
    </source>
</evidence>
<dbReference type="SUPFAM" id="SSF52540">
    <property type="entry name" value="P-loop containing nucleoside triphosphate hydrolases"/>
    <property type="match status" value="1"/>
</dbReference>
<evidence type="ECO:0000256" key="5">
    <source>
        <dbReference type="ARBA" id="ARBA00023136"/>
    </source>
</evidence>